<dbReference type="OMA" id="AQSANWF"/>
<dbReference type="InterPro" id="IPR050549">
    <property type="entry name" value="MFS_Trehalose_Transporter"/>
</dbReference>
<keyword evidence="6 8" id="KW-0472">Membrane</keyword>
<dbReference type="AlphaFoldDB" id="A0AA38CVL9"/>
<feature type="transmembrane region" description="Helical" evidence="8">
    <location>
        <begin position="423"/>
        <end position="443"/>
    </location>
</feature>
<comment type="caution">
    <text evidence="10">The sequence shown here is derived from an EMBL/GenBank/DDBJ whole genome shotgun (WGS) entry which is preliminary data.</text>
</comment>
<dbReference type="PANTHER" id="PTHR48021">
    <property type="match status" value="1"/>
</dbReference>
<feature type="transmembrane region" description="Helical" evidence="8">
    <location>
        <begin position="383"/>
        <end position="411"/>
    </location>
</feature>
<evidence type="ECO:0000256" key="8">
    <source>
        <dbReference type="SAM" id="Phobius"/>
    </source>
</evidence>
<keyword evidence="3" id="KW-0762">Sugar transport</keyword>
<feature type="transmembrane region" description="Helical" evidence="8">
    <location>
        <begin position="178"/>
        <end position="196"/>
    </location>
</feature>
<dbReference type="InterPro" id="IPR005829">
    <property type="entry name" value="Sugar_transporter_CS"/>
</dbReference>
<comment type="similarity">
    <text evidence="2 7">Belongs to the major facilitator superfamily. Sugar transporter (TC 2.A.1.1) family.</text>
</comment>
<dbReference type="PROSITE" id="PS50850">
    <property type="entry name" value="MFS"/>
    <property type="match status" value="1"/>
</dbReference>
<dbReference type="FunFam" id="1.20.1250.20:FF:000043">
    <property type="entry name" value="sugar transporter ERD6-like 6"/>
    <property type="match status" value="1"/>
</dbReference>
<dbReference type="PANTHER" id="PTHR48021:SF25">
    <property type="entry name" value="SUGAR TRANSPORTER ERD6-LIKE 5"/>
    <property type="match status" value="1"/>
</dbReference>
<feature type="transmembrane region" description="Helical" evidence="8">
    <location>
        <begin position="87"/>
        <end position="107"/>
    </location>
</feature>
<feature type="domain" description="Major facilitator superfamily (MFS) profile" evidence="9">
    <location>
        <begin position="54"/>
        <end position="477"/>
    </location>
</feature>
<feature type="transmembrane region" description="Helical" evidence="8">
    <location>
        <begin position="449"/>
        <end position="470"/>
    </location>
</feature>
<evidence type="ECO:0000256" key="6">
    <source>
        <dbReference type="ARBA" id="ARBA00023136"/>
    </source>
</evidence>
<dbReference type="CDD" id="cd17358">
    <property type="entry name" value="MFS_GLUT6_8_Class3_like"/>
    <property type="match status" value="1"/>
</dbReference>
<feature type="transmembrane region" description="Helical" evidence="8">
    <location>
        <begin position="119"/>
        <end position="140"/>
    </location>
</feature>
<dbReference type="PROSITE" id="PS00216">
    <property type="entry name" value="SUGAR_TRANSPORT_1"/>
    <property type="match status" value="1"/>
</dbReference>
<dbReference type="Pfam" id="PF00083">
    <property type="entry name" value="Sugar_tr"/>
    <property type="match status" value="1"/>
</dbReference>
<keyword evidence="5 8" id="KW-1133">Transmembrane helix</keyword>
<dbReference type="InterPro" id="IPR044775">
    <property type="entry name" value="MFS_ERD6/Tret1-like"/>
</dbReference>
<dbReference type="Proteomes" id="UP000824469">
    <property type="component" value="Unassembled WGS sequence"/>
</dbReference>
<dbReference type="EMBL" id="JAHRHJ020000008">
    <property type="protein sequence ID" value="KAH9303689.1"/>
    <property type="molecule type" value="Genomic_DNA"/>
</dbReference>
<dbReference type="PRINTS" id="PR00171">
    <property type="entry name" value="SUGRTRNSPORT"/>
</dbReference>
<dbReference type="InterPro" id="IPR020846">
    <property type="entry name" value="MFS_dom"/>
</dbReference>
<comment type="subcellular location">
    <subcellularLocation>
        <location evidence="1">Membrane</location>
        <topology evidence="1">Multi-pass membrane protein</topology>
    </subcellularLocation>
</comment>
<evidence type="ECO:0000256" key="5">
    <source>
        <dbReference type="ARBA" id="ARBA00022989"/>
    </source>
</evidence>
<feature type="transmembrane region" description="Helical" evidence="8">
    <location>
        <begin position="350"/>
        <end position="371"/>
    </location>
</feature>
<feature type="transmembrane region" description="Helical" evidence="8">
    <location>
        <begin position="202"/>
        <end position="223"/>
    </location>
</feature>
<keyword evidence="11" id="KW-1185">Reference proteome</keyword>
<evidence type="ECO:0000256" key="2">
    <source>
        <dbReference type="ARBA" id="ARBA00010992"/>
    </source>
</evidence>
<dbReference type="GO" id="GO:0016020">
    <property type="term" value="C:membrane"/>
    <property type="evidence" value="ECO:0007669"/>
    <property type="project" value="UniProtKB-SubCell"/>
</dbReference>
<keyword evidence="4 8" id="KW-0812">Transmembrane</keyword>
<protein>
    <recommendedName>
        <fullName evidence="9">Major facilitator superfamily (MFS) profile domain-containing protein</fullName>
    </recommendedName>
</protein>
<evidence type="ECO:0000313" key="10">
    <source>
        <dbReference type="EMBL" id="KAH9303689.1"/>
    </source>
</evidence>
<proteinExistence type="inferred from homology"/>
<sequence length="504" mass="54008">MTIKIDLETGEISAQQADISEALLPAEDKSENFNKTSDSCKGGNDGSVATVLLSTFIVVLGSLEFGYSVGYSSPAQSAMIEDLGLTVSQYSTFGSLLTIGAMIGAITSGRIADCMGRKGALRVASASYIIGWLVIIFSKVALSLDIGRLIAGYGVGVTSYTVPVYIAEITPKNLRGALTNTNQLSITSGILVVYLLGMLVSWRLLAILGLVPCALLLMGLFFIPESPRWLAKVGREKEFEVALQALRGKECDVSAEAAEIKEYVEELESLPKGRLLDLFQRKYAYHMIVGVGLMVFQQASGINAVMFYASTIFKACGFNSDNAASVSVAALQVPMTALGVLLMDKTGRRPLLMVSGGGVAIGCFMVGSSFYMQEHESFAHLRVLTSLLALSGLLVYIAMFSLGTGGIPWIIMSEIFPINMKGVAGSLVTLVAWFGSWVVTITFNSLLSWSASGSFFIFGAAGTCSVLFVAKLVPETKGKTLEEIQTSFQTYFTKRTPKARNVLH</sequence>
<organism evidence="10 11">
    <name type="scientific">Taxus chinensis</name>
    <name type="common">Chinese yew</name>
    <name type="synonym">Taxus wallichiana var. chinensis</name>
    <dbReference type="NCBI Taxonomy" id="29808"/>
    <lineage>
        <taxon>Eukaryota</taxon>
        <taxon>Viridiplantae</taxon>
        <taxon>Streptophyta</taxon>
        <taxon>Embryophyta</taxon>
        <taxon>Tracheophyta</taxon>
        <taxon>Spermatophyta</taxon>
        <taxon>Pinopsida</taxon>
        <taxon>Pinidae</taxon>
        <taxon>Conifers II</taxon>
        <taxon>Cupressales</taxon>
        <taxon>Taxaceae</taxon>
        <taxon>Taxus</taxon>
    </lineage>
</organism>
<feature type="transmembrane region" description="Helical" evidence="8">
    <location>
        <begin position="48"/>
        <end position="67"/>
    </location>
</feature>
<dbReference type="InterPro" id="IPR005828">
    <property type="entry name" value="MFS_sugar_transport-like"/>
</dbReference>
<evidence type="ECO:0000256" key="7">
    <source>
        <dbReference type="RuleBase" id="RU003346"/>
    </source>
</evidence>
<evidence type="ECO:0000313" key="11">
    <source>
        <dbReference type="Proteomes" id="UP000824469"/>
    </source>
</evidence>
<dbReference type="GO" id="GO:0051119">
    <property type="term" value="F:sugar transmembrane transporter activity"/>
    <property type="evidence" value="ECO:0007669"/>
    <property type="project" value="InterPro"/>
</dbReference>
<dbReference type="NCBIfam" id="TIGR00879">
    <property type="entry name" value="SP"/>
    <property type="match status" value="1"/>
</dbReference>
<dbReference type="InterPro" id="IPR003663">
    <property type="entry name" value="Sugar/inositol_transpt"/>
</dbReference>
<dbReference type="Gene3D" id="1.20.1250.20">
    <property type="entry name" value="MFS general substrate transporter like domains"/>
    <property type="match status" value="1"/>
</dbReference>
<evidence type="ECO:0000256" key="1">
    <source>
        <dbReference type="ARBA" id="ARBA00004141"/>
    </source>
</evidence>
<reference evidence="10 11" key="1">
    <citation type="journal article" date="2021" name="Nat. Plants">
        <title>The Taxus genome provides insights into paclitaxel biosynthesis.</title>
        <authorList>
            <person name="Xiong X."/>
            <person name="Gou J."/>
            <person name="Liao Q."/>
            <person name="Li Y."/>
            <person name="Zhou Q."/>
            <person name="Bi G."/>
            <person name="Li C."/>
            <person name="Du R."/>
            <person name="Wang X."/>
            <person name="Sun T."/>
            <person name="Guo L."/>
            <person name="Liang H."/>
            <person name="Lu P."/>
            <person name="Wu Y."/>
            <person name="Zhang Z."/>
            <person name="Ro D.K."/>
            <person name="Shang Y."/>
            <person name="Huang S."/>
            <person name="Yan J."/>
        </authorList>
    </citation>
    <scope>NUCLEOTIDE SEQUENCE [LARGE SCALE GENOMIC DNA]</scope>
    <source>
        <strain evidence="10">Ta-2019</strain>
    </source>
</reference>
<feature type="transmembrane region" description="Helical" evidence="8">
    <location>
        <begin position="146"/>
        <end position="166"/>
    </location>
</feature>
<name>A0AA38CVL9_TAXCH</name>
<dbReference type="SUPFAM" id="SSF103473">
    <property type="entry name" value="MFS general substrate transporter"/>
    <property type="match status" value="1"/>
</dbReference>
<evidence type="ECO:0000256" key="3">
    <source>
        <dbReference type="ARBA" id="ARBA00022597"/>
    </source>
</evidence>
<evidence type="ECO:0000256" key="4">
    <source>
        <dbReference type="ARBA" id="ARBA00022692"/>
    </source>
</evidence>
<dbReference type="InterPro" id="IPR036259">
    <property type="entry name" value="MFS_trans_sf"/>
</dbReference>
<feature type="transmembrane region" description="Helical" evidence="8">
    <location>
        <begin position="322"/>
        <end position="343"/>
    </location>
</feature>
<accession>A0AA38CVL9</accession>
<evidence type="ECO:0000259" key="9">
    <source>
        <dbReference type="PROSITE" id="PS50850"/>
    </source>
</evidence>
<keyword evidence="7" id="KW-0813">Transport</keyword>
<feature type="transmembrane region" description="Helical" evidence="8">
    <location>
        <begin position="283"/>
        <end position="310"/>
    </location>
</feature>
<gene>
    <name evidence="10" type="ORF">KI387_008093</name>
</gene>